<protein>
    <submittedName>
        <fullName evidence="1">Uncharacterized protein</fullName>
    </submittedName>
</protein>
<evidence type="ECO:0000313" key="1">
    <source>
        <dbReference type="EMBL" id="GMN62961.1"/>
    </source>
</evidence>
<dbReference type="AlphaFoldDB" id="A0AA88J7B1"/>
<name>A0AA88J7B1_FICCA</name>
<dbReference type="EMBL" id="BTGU01000139">
    <property type="protein sequence ID" value="GMN62961.1"/>
    <property type="molecule type" value="Genomic_DNA"/>
</dbReference>
<proteinExistence type="predicted"/>
<gene>
    <name evidence="1" type="ORF">TIFTF001_032047</name>
</gene>
<comment type="caution">
    <text evidence="1">The sequence shown here is derived from an EMBL/GenBank/DDBJ whole genome shotgun (WGS) entry which is preliminary data.</text>
</comment>
<keyword evidence="2" id="KW-1185">Reference proteome</keyword>
<accession>A0AA88J7B1</accession>
<sequence length="66" mass="7957">MLTWKWTLPIIQLTQRKTRKNPPVIIVASDDEEENVEEQEEDPEEILFDDNEWDVDFEVFFDVTTE</sequence>
<evidence type="ECO:0000313" key="2">
    <source>
        <dbReference type="Proteomes" id="UP001187192"/>
    </source>
</evidence>
<organism evidence="1 2">
    <name type="scientific">Ficus carica</name>
    <name type="common">Common fig</name>
    <dbReference type="NCBI Taxonomy" id="3494"/>
    <lineage>
        <taxon>Eukaryota</taxon>
        <taxon>Viridiplantae</taxon>
        <taxon>Streptophyta</taxon>
        <taxon>Embryophyta</taxon>
        <taxon>Tracheophyta</taxon>
        <taxon>Spermatophyta</taxon>
        <taxon>Magnoliopsida</taxon>
        <taxon>eudicotyledons</taxon>
        <taxon>Gunneridae</taxon>
        <taxon>Pentapetalae</taxon>
        <taxon>rosids</taxon>
        <taxon>fabids</taxon>
        <taxon>Rosales</taxon>
        <taxon>Moraceae</taxon>
        <taxon>Ficeae</taxon>
        <taxon>Ficus</taxon>
    </lineage>
</organism>
<dbReference type="Proteomes" id="UP001187192">
    <property type="component" value="Unassembled WGS sequence"/>
</dbReference>
<reference evidence="1" key="1">
    <citation type="submission" date="2023-07" db="EMBL/GenBank/DDBJ databases">
        <title>draft genome sequence of fig (Ficus carica).</title>
        <authorList>
            <person name="Takahashi T."/>
            <person name="Nishimura K."/>
        </authorList>
    </citation>
    <scope>NUCLEOTIDE SEQUENCE</scope>
</reference>